<protein>
    <submittedName>
        <fullName evidence="5">Arginase family protein</fullName>
    </submittedName>
</protein>
<dbReference type="PIRSF" id="PIRSF036979">
    <property type="entry name" value="Arginase"/>
    <property type="match status" value="1"/>
</dbReference>
<comment type="similarity">
    <text evidence="3">Belongs to the arginase family.</text>
</comment>
<name>A0ABU4YFX9_9HYPH</name>
<proteinExistence type="inferred from homology"/>
<organism evidence="5 6">
    <name type="scientific">Mesorhizobium humile</name>
    <dbReference type="NCBI Taxonomy" id="3072313"/>
    <lineage>
        <taxon>Bacteria</taxon>
        <taxon>Pseudomonadati</taxon>
        <taxon>Pseudomonadota</taxon>
        <taxon>Alphaproteobacteria</taxon>
        <taxon>Hyphomicrobiales</taxon>
        <taxon>Phyllobacteriaceae</taxon>
        <taxon>Mesorhizobium</taxon>
    </lineage>
</organism>
<evidence type="ECO:0000256" key="2">
    <source>
        <dbReference type="ARBA" id="ARBA00022801"/>
    </source>
</evidence>
<accession>A0ABU4YFX9</accession>
<evidence type="ECO:0000256" key="1">
    <source>
        <dbReference type="ARBA" id="ARBA00022723"/>
    </source>
</evidence>
<dbReference type="Gene3D" id="3.40.800.10">
    <property type="entry name" value="Ureohydrolase domain"/>
    <property type="match status" value="1"/>
</dbReference>
<feature type="compositionally biased region" description="Polar residues" evidence="4">
    <location>
        <begin position="192"/>
        <end position="203"/>
    </location>
</feature>
<keyword evidence="1" id="KW-0479">Metal-binding</keyword>
<evidence type="ECO:0000256" key="3">
    <source>
        <dbReference type="PROSITE-ProRule" id="PRU00742"/>
    </source>
</evidence>
<evidence type="ECO:0000256" key="4">
    <source>
        <dbReference type="SAM" id="MobiDB-lite"/>
    </source>
</evidence>
<dbReference type="EMBL" id="JAVIIV010000005">
    <property type="protein sequence ID" value="MDX8485646.1"/>
    <property type="molecule type" value="Genomic_DNA"/>
</dbReference>
<dbReference type="PANTHER" id="PTHR11358:SF26">
    <property type="entry name" value="GUANIDINO ACID HYDROLASE, MITOCHONDRIAL"/>
    <property type="match status" value="1"/>
</dbReference>
<feature type="region of interest" description="Disordered" evidence="4">
    <location>
        <begin position="192"/>
        <end position="218"/>
    </location>
</feature>
<dbReference type="RefSeq" id="WP_320293244.1">
    <property type="nucleotide sequence ID" value="NZ_JAVIIU010000001.1"/>
</dbReference>
<keyword evidence="2" id="KW-0378">Hydrolase</keyword>
<comment type="caution">
    <text evidence="5">The sequence shown here is derived from an EMBL/GenBank/DDBJ whole genome shotgun (WGS) entry which is preliminary data.</text>
</comment>
<dbReference type="InterPro" id="IPR023696">
    <property type="entry name" value="Ureohydrolase_dom_sf"/>
</dbReference>
<sequence length="344" mass="37607">MSLTEADTVDWAAARKEMERWYWWGIPTFFRAPWDEEPGGSEIAVLGVPHSSGNGSTERDQHLGPRAVRHVSALYRRGHGRFGFVPWDVCKIVDAGDVPLPEAMVNDTSVRHIELYAKRFAAAGTRLVSIGGDHSITGPLLKAVAGPGSPMTDGKPVALVHFDSHTDSYHHLPHWLGNRRSAAHWSSYTATEGNVDPTRSSQIGIRPNVGTPGSRNTSEELGYRVIGMDEIERDGWEKVASQVRDRVGDAPVYVTFDLDVLDPADGPGVSNIEPGYPGLRIGDAVRILQSLRGLNIVGGDIVCLMPTKDSPNQITAMNAMVVAFEMICLMADRMRTDKPEHKPA</sequence>
<evidence type="ECO:0000313" key="5">
    <source>
        <dbReference type="EMBL" id="MDX8485646.1"/>
    </source>
</evidence>
<dbReference type="InterPro" id="IPR006035">
    <property type="entry name" value="Ureohydrolase"/>
</dbReference>
<dbReference type="SUPFAM" id="SSF52768">
    <property type="entry name" value="Arginase/deacetylase"/>
    <property type="match status" value="1"/>
</dbReference>
<keyword evidence="6" id="KW-1185">Reference proteome</keyword>
<gene>
    <name evidence="5" type="ORF">RFM52_10595</name>
</gene>
<reference evidence="5 6" key="1">
    <citation type="submission" date="2023-08" db="EMBL/GenBank/DDBJ databases">
        <title>Implementing the SeqCode for naming new Mesorhizobium species isolated from Vachellia karroo root nodules.</title>
        <authorList>
            <person name="Van Lill M."/>
        </authorList>
    </citation>
    <scope>NUCLEOTIDE SEQUENCE [LARGE SCALE GENOMIC DNA]</scope>
    <source>
        <strain evidence="5 6">VK2B</strain>
    </source>
</reference>
<dbReference type="Pfam" id="PF00491">
    <property type="entry name" value="Arginase"/>
    <property type="match status" value="1"/>
</dbReference>
<dbReference type="PROSITE" id="PS51409">
    <property type="entry name" value="ARGINASE_2"/>
    <property type="match status" value="1"/>
</dbReference>
<evidence type="ECO:0000313" key="6">
    <source>
        <dbReference type="Proteomes" id="UP001280156"/>
    </source>
</evidence>
<dbReference type="Proteomes" id="UP001280156">
    <property type="component" value="Unassembled WGS sequence"/>
</dbReference>
<dbReference type="PANTHER" id="PTHR11358">
    <property type="entry name" value="ARGINASE/AGMATINASE"/>
    <property type="match status" value="1"/>
</dbReference>